<keyword evidence="4 7" id="KW-0812">Transmembrane</keyword>
<evidence type="ECO:0000259" key="8">
    <source>
        <dbReference type="PROSITE" id="PS50928"/>
    </source>
</evidence>
<name>A0A1K2I038_9HYPH</name>
<dbReference type="PANTHER" id="PTHR30193">
    <property type="entry name" value="ABC TRANSPORTER PERMEASE PROTEIN"/>
    <property type="match status" value="1"/>
</dbReference>
<evidence type="ECO:0000256" key="7">
    <source>
        <dbReference type="RuleBase" id="RU363032"/>
    </source>
</evidence>
<evidence type="ECO:0000256" key="4">
    <source>
        <dbReference type="ARBA" id="ARBA00022692"/>
    </source>
</evidence>
<keyword evidence="6 7" id="KW-0472">Membrane</keyword>
<reference evidence="9 10" key="1">
    <citation type="submission" date="2016-11" db="EMBL/GenBank/DDBJ databases">
        <authorList>
            <person name="Jaros S."/>
            <person name="Januszkiewicz K."/>
            <person name="Wedrychowicz H."/>
        </authorList>
    </citation>
    <scope>NUCLEOTIDE SEQUENCE [LARGE SCALE GENOMIC DNA]</scope>
    <source>
        <strain evidence="9 10">ATCC 23634</strain>
    </source>
</reference>
<dbReference type="CDD" id="cd06261">
    <property type="entry name" value="TM_PBP2"/>
    <property type="match status" value="1"/>
</dbReference>
<dbReference type="RefSeq" id="WP_072344776.1">
    <property type="nucleotide sequence ID" value="NZ_FPKU01000002.1"/>
</dbReference>
<evidence type="ECO:0000256" key="2">
    <source>
        <dbReference type="ARBA" id="ARBA00022448"/>
    </source>
</evidence>
<dbReference type="InterPro" id="IPR000515">
    <property type="entry name" value="MetI-like"/>
</dbReference>
<keyword evidence="2 7" id="KW-0813">Transport</keyword>
<protein>
    <submittedName>
        <fullName evidence="9">Multiple sugar transport system permease protein</fullName>
    </submittedName>
</protein>
<feature type="transmembrane region" description="Helical" evidence="7">
    <location>
        <begin position="75"/>
        <end position="101"/>
    </location>
</feature>
<feature type="transmembrane region" description="Helical" evidence="7">
    <location>
        <begin position="270"/>
        <end position="288"/>
    </location>
</feature>
<sequence>MSASPTAGRAGWRQLVPPFLLIAPVQLMVLVTIFLPVLYVAWLSVNQSSFGQNPEFVGLANYVKVLSDPYFWRSLLNTVIVVLIVVHVELLLGLAVGLLFASGVPLRPLMLAAVLAPYAVSEISAVVMWRYMFDLDIGIMTQFLQLIGLPALEWSINPTHGLVLIALLSIWLHLPFTFVILYAARLAIPQDLYEAAQVDGATPWQRFLRITLPLLAPAMLIAMLFRYIFAFRLFSEVWLMTGGGPARQTEVLAVYLYLEAFRYNAFGEAAATGWLLLIASLVCAFWYLRRLYKEMFADYA</sequence>
<feature type="transmembrane region" description="Helical" evidence="7">
    <location>
        <begin position="207"/>
        <end position="225"/>
    </location>
</feature>
<comment type="similarity">
    <text evidence="7">Belongs to the binding-protein-dependent transport system permease family.</text>
</comment>
<dbReference type="GO" id="GO:0055085">
    <property type="term" value="P:transmembrane transport"/>
    <property type="evidence" value="ECO:0007669"/>
    <property type="project" value="InterPro"/>
</dbReference>
<feature type="transmembrane region" description="Helical" evidence="7">
    <location>
        <begin position="108"/>
        <end position="131"/>
    </location>
</feature>
<feature type="domain" description="ABC transmembrane type-1" evidence="8">
    <location>
        <begin position="75"/>
        <end position="287"/>
    </location>
</feature>
<keyword evidence="10" id="KW-1185">Reference proteome</keyword>
<evidence type="ECO:0000256" key="1">
    <source>
        <dbReference type="ARBA" id="ARBA00004651"/>
    </source>
</evidence>
<dbReference type="SUPFAM" id="SSF161098">
    <property type="entry name" value="MetI-like"/>
    <property type="match status" value="1"/>
</dbReference>
<evidence type="ECO:0000313" key="10">
    <source>
        <dbReference type="Proteomes" id="UP000183447"/>
    </source>
</evidence>
<dbReference type="Proteomes" id="UP000183447">
    <property type="component" value="Unassembled WGS sequence"/>
</dbReference>
<dbReference type="Gene3D" id="1.10.3720.10">
    <property type="entry name" value="MetI-like"/>
    <property type="match status" value="1"/>
</dbReference>
<keyword evidence="9" id="KW-0762">Sugar transport</keyword>
<dbReference type="InterPro" id="IPR051393">
    <property type="entry name" value="ABC_transporter_permease"/>
</dbReference>
<keyword evidence="3" id="KW-1003">Cell membrane</keyword>
<dbReference type="InterPro" id="IPR035906">
    <property type="entry name" value="MetI-like_sf"/>
</dbReference>
<dbReference type="Pfam" id="PF00528">
    <property type="entry name" value="BPD_transp_1"/>
    <property type="match status" value="1"/>
</dbReference>
<dbReference type="PANTHER" id="PTHR30193:SF37">
    <property type="entry name" value="INNER MEMBRANE ABC TRANSPORTER PERMEASE PROTEIN YCJO"/>
    <property type="match status" value="1"/>
</dbReference>
<feature type="transmembrane region" description="Helical" evidence="7">
    <location>
        <begin position="19"/>
        <end position="42"/>
    </location>
</feature>
<dbReference type="EMBL" id="FPKU01000002">
    <property type="protein sequence ID" value="SFZ85555.1"/>
    <property type="molecule type" value="Genomic_DNA"/>
</dbReference>
<evidence type="ECO:0000313" key="9">
    <source>
        <dbReference type="EMBL" id="SFZ85555.1"/>
    </source>
</evidence>
<accession>A0A1K2I038</accession>
<evidence type="ECO:0000256" key="3">
    <source>
        <dbReference type="ARBA" id="ARBA00022475"/>
    </source>
</evidence>
<dbReference type="OrthoDB" id="7939379at2"/>
<proteinExistence type="inferred from homology"/>
<dbReference type="GO" id="GO:0005886">
    <property type="term" value="C:plasma membrane"/>
    <property type="evidence" value="ECO:0007669"/>
    <property type="project" value="UniProtKB-SubCell"/>
</dbReference>
<feature type="transmembrane region" description="Helical" evidence="7">
    <location>
        <begin position="163"/>
        <end position="187"/>
    </location>
</feature>
<evidence type="ECO:0000256" key="5">
    <source>
        <dbReference type="ARBA" id="ARBA00022989"/>
    </source>
</evidence>
<dbReference type="STRING" id="665118.SAMN02983003_2720"/>
<comment type="subcellular location">
    <subcellularLocation>
        <location evidence="1 7">Cell membrane</location>
        <topology evidence="1 7">Multi-pass membrane protein</topology>
    </subcellularLocation>
</comment>
<dbReference type="AlphaFoldDB" id="A0A1K2I038"/>
<evidence type="ECO:0000256" key="6">
    <source>
        <dbReference type="ARBA" id="ARBA00023136"/>
    </source>
</evidence>
<gene>
    <name evidence="9" type="ORF">SAMN02983003_2720</name>
</gene>
<dbReference type="PROSITE" id="PS50928">
    <property type="entry name" value="ABC_TM1"/>
    <property type="match status" value="1"/>
</dbReference>
<keyword evidence="5 7" id="KW-1133">Transmembrane helix</keyword>
<organism evidence="9 10">
    <name type="scientific">Devosia enhydra</name>
    <dbReference type="NCBI Taxonomy" id="665118"/>
    <lineage>
        <taxon>Bacteria</taxon>
        <taxon>Pseudomonadati</taxon>
        <taxon>Pseudomonadota</taxon>
        <taxon>Alphaproteobacteria</taxon>
        <taxon>Hyphomicrobiales</taxon>
        <taxon>Devosiaceae</taxon>
        <taxon>Devosia</taxon>
    </lineage>
</organism>